<dbReference type="OrthoDB" id="9809450at2"/>
<evidence type="ECO:0000259" key="5">
    <source>
        <dbReference type="PROSITE" id="PS50893"/>
    </source>
</evidence>
<comment type="similarity">
    <text evidence="4">Belongs to the ABC transporter superfamily. Macrolide exporter (TC 3.A.1.122) family.</text>
</comment>
<dbReference type="eggNOG" id="COG1136">
    <property type="taxonomic scope" value="Bacteria"/>
</dbReference>
<dbReference type="HOGENOM" id="CLU_000604_1_22_7"/>
<evidence type="ECO:0000256" key="4">
    <source>
        <dbReference type="ARBA" id="ARBA00038388"/>
    </source>
</evidence>
<dbReference type="InterPro" id="IPR015854">
    <property type="entry name" value="ABC_transpr_LolD-like"/>
</dbReference>
<keyword evidence="3" id="KW-0067">ATP-binding</keyword>
<dbReference type="Gene3D" id="3.40.50.300">
    <property type="entry name" value="P-loop containing nucleotide triphosphate hydrolases"/>
    <property type="match status" value="1"/>
</dbReference>
<dbReference type="CDD" id="cd03255">
    <property type="entry name" value="ABC_MJ0796_LolCDE_FtsE"/>
    <property type="match status" value="1"/>
</dbReference>
<dbReference type="GO" id="GO:0005524">
    <property type="term" value="F:ATP binding"/>
    <property type="evidence" value="ECO:0007669"/>
    <property type="project" value="UniProtKB-KW"/>
</dbReference>
<dbReference type="GO" id="GO:0022857">
    <property type="term" value="F:transmembrane transporter activity"/>
    <property type="evidence" value="ECO:0007669"/>
    <property type="project" value="TreeGrafter"/>
</dbReference>
<dbReference type="AlphaFoldDB" id="C6BYF7"/>
<keyword evidence="1" id="KW-0813">Transport</keyword>
<dbReference type="KEGG" id="dsa:Desal_0682"/>
<accession>C6BYF7</accession>
<dbReference type="InterPro" id="IPR027417">
    <property type="entry name" value="P-loop_NTPase"/>
</dbReference>
<dbReference type="Pfam" id="PF00005">
    <property type="entry name" value="ABC_tran"/>
    <property type="match status" value="1"/>
</dbReference>
<sequence length="220" mass="24012">MLKTESISHSYGEGSAAVTVLDNVSIDIPEGGFTSIVGRSGSGKSTLLSVISSLLKPEQGQVYFKEKEITNLPGSEIDRLRKEEFSIIFQSHHLLPYLTAHENVLLPFLDRLAPANKELLERGRECLERVGLAGKEDRLPGQLSGGEQQRVAIARALVKSPSILFADEPCGSLDKSTGNEIIEILHKLNKEGLTIAMVTHDRVHASMAKDTIELEDGKTI</sequence>
<dbReference type="GO" id="GO:0016887">
    <property type="term" value="F:ATP hydrolysis activity"/>
    <property type="evidence" value="ECO:0007669"/>
    <property type="project" value="InterPro"/>
</dbReference>
<evidence type="ECO:0000313" key="6">
    <source>
        <dbReference type="EMBL" id="ACS78748.1"/>
    </source>
</evidence>
<protein>
    <submittedName>
        <fullName evidence="6">ABC transporter related</fullName>
    </submittedName>
</protein>
<name>C6BYF7_MARSD</name>
<dbReference type="SMART" id="SM00382">
    <property type="entry name" value="AAA"/>
    <property type="match status" value="1"/>
</dbReference>
<dbReference type="Proteomes" id="UP000002601">
    <property type="component" value="Chromosome"/>
</dbReference>
<dbReference type="GO" id="GO:0005886">
    <property type="term" value="C:plasma membrane"/>
    <property type="evidence" value="ECO:0007669"/>
    <property type="project" value="TreeGrafter"/>
</dbReference>
<dbReference type="PROSITE" id="PS50893">
    <property type="entry name" value="ABC_TRANSPORTER_2"/>
    <property type="match status" value="1"/>
</dbReference>
<gene>
    <name evidence="6" type="ordered locus">Desal_0682</name>
</gene>
<dbReference type="InterPro" id="IPR003593">
    <property type="entry name" value="AAA+_ATPase"/>
</dbReference>
<dbReference type="EMBL" id="CP001649">
    <property type="protein sequence ID" value="ACS78748.1"/>
    <property type="molecule type" value="Genomic_DNA"/>
</dbReference>
<organism evidence="6 7">
    <name type="scientific">Maridesulfovibrio salexigens (strain ATCC 14822 / DSM 2638 / NCIMB 8403 / VKM B-1763)</name>
    <name type="common">Desulfovibrio salexigens</name>
    <dbReference type="NCBI Taxonomy" id="526222"/>
    <lineage>
        <taxon>Bacteria</taxon>
        <taxon>Pseudomonadati</taxon>
        <taxon>Thermodesulfobacteriota</taxon>
        <taxon>Desulfovibrionia</taxon>
        <taxon>Desulfovibrionales</taxon>
        <taxon>Desulfovibrionaceae</taxon>
        <taxon>Maridesulfovibrio</taxon>
    </lineage>
</organism>
<keyword evidence="2" id="KW-0547">Nucleotide-binding</keyword>
<dbReference type="RefSeq" id="WP_015850567.1">
    <property type="nucleotide sequence ID" value="NC_012881.1"/>
</dbReference>
<feature type="domain" description="ABC transporter" evidence="5">
    <location>
        <begin position="2"/>
        <end position="220"/>
    </location>
</feature>
<dbReference type="InterPro" id="IPR017871">
    <property type="entry name" value="ABC_transporter-like_CS"/>
</dbReference>
<evidence type="ECO:0000313" key="7">
    <source>
        <dbReference type="Proteomes" id="UP000002601"/>
    </source>
</evidence>
<dbReference type="InterPro" id="IPR003439">
    <property type="entry name" value="ABC_transporter-like_ATP-bd"/>
</dbReference>
<dbReference type="SUPFAM" id="SSF52540">
    <property type="entry name" value="P-loop containing nucleoside triphosphate hydrolases"/>
    <property type="match status" value="1"/>
</dbReference>
<dbReference type="PROSITE" id="PS00211">
    <property type="entry name" value="ABC_TRANSPORTER_1"/>
    <property type="match status" value="1"/>
</dbReference>
<dbReference type="STRING" id="526222.Desal_0682"/>
<reference evidence="6 7" key="1">
    <citation type="submission" date="2009-06" db="EMBL/GenBank/DDBJ databases">
        <title>Complete sequence of Desulfovibrio salexigens DSM 2638.</title>
        <authorList>
            <consortium name="US DOE Joint Genome Institute"/>
            <person name="Lucas S."/>
            <person name="Copeland A."/>
            <person name="Lapidus A."/>
            <person name="Glavina del Rio T."/>
            <person name="Tice H."/>
            <person name="Bruce D."/>
            <person name="Goodwin L."/>
            <person name="Pitluck S."/>
            <person name="Munk A.C."/>
            <person name="Brettin T."/>
            <person name="Detter J.C."/>
            <person name="Han C."/>
            <person name="Tapia R."/>
            <person name="Larimer F."/>
            <person name="Land M."/>
            <person name="Hauser L."/>
            <person name="Kyrpides N."/>
            <person name="Anderson I."/>
            <person name="Wall J.D."/>
            <person name="Arkin A.P."/>
            <person name="Dehal P."/>
            <person name="Chivian D."/>
            <person name="Giles B."/>
            <person name="Hazen T.C."/>
        </authorList>
    </citation>
    <scope>NUCLEOTIDE SEQUENCE [LARGE SCALE GENOMIC DNA]</scope>
    <source>
        <strain evidence="7">ATCC 14822 / DSM 2638 / NCIMB 8403 / VKM B-1763</strain>
    </source>
</reference>
<dbReference type="GO" id="GO:0098796">
    <property type="term" value="C:membrane protein complex"/>
    <property type="evidence" value="ECO:0007669"/>
    <property type="project" value="UniProtKB-ARBA"/>
</dbReference>
<proteinExistence type="inferred from homology"/>
<evidence type="ECO:0000256" key="2">
    <source>
        <dbReference type="ARBA" id="ARBA00022741"/>
    </source>
</evidence>
<dbReference type="InterPro" id="IPR017911">
    <property type="entry name" value="MacB-like_ATP-bd"/>
</dbReference>
<dbReference type="PANTHER" id="PTHR24220">
    <property type="entry name" value="IMPORT ATP-BINDING PROTEIN"/>
    <property type="match status" value="1"/>
</dbReference>
<keyword evidence="7" id="KW-1185">Reference proteome</keyword>
<evidence type="ECO:0000256" key="3">
    <source>
        <dbReference type="ARBA" id="ARBA00022840"/>
    </source>
</evidence>
<evidence type="ECO:0000256" key="1">
    <source>
        <dbReference type="ARBA" id="ARBA00022448"/>
    </source>
</evidence>
<dbReference type="FunFam" id="3.40.50.300:FF:000032">
    <property type="entry name" value="Export ABC transporter ATP-binding protein"/>
    <property type="match status" value="1"/>
</dbReference>